<dbReference type="Gene3D" id="3.30.420.40">
    <property type="match status" value="1"/>
</dbReference>
<dbReference type="RefSeq" id="WP_212139372.1">
    <property type="nucleotide sequence ID" value="NZ_VZOL01000785.1"/>
</dbReference>
<dbReference type="Proteomes" id="UP000473571">
    <property type="component" value="Unassembled WGS sequence"/>
</dbReference>
<dbReference type="PANTHER" id="PTHR30605">
    <property type="entry name" value="ANHYDRO-N-ACETYLMURAMIC ACID KINASE"/>
    <property type="match status" value="1"/>
</dbReference>
<dbReference type="EMBL" id="VZOL01000785">
    <property type="protein sequence ID" value="KAB0648666.1"/>
    <property type="molecule type" value="Genomic_DNA"/>
</dbReference>
<gene>
    <name evidence="1" type="ORF">F7R13_30195</name>
</gene>
<accession>A0A6L3N7G6</accession>
<dbReference type="GO" id="GO:0009254">
    <property type="term" value="P:peptidoglycan turnover"/>
    <property type="evidence" value="ECO:0007669"/>
    <property type="project" value="InterPro"/>
</dbReference>
<proteinExistence type="predicted"/>
<keyword evidence="1" id="KW-0808">Transferase</keyword>
<evidence type="ECO:0000313" key="1">
    <source>
        <dbReference type="EMBL" id="KAB0648666.1"/>
    </source>
</evidence>
<evidence type="ECO:0000313" key="2">
    <source>
        <dbReference type="Proteomes" id="UP000473571"/>
    </source>
</evidence>
<dbReference type="AlphaFoldDB" id="A0A6L3N7G6"/>
<reference evidence="1 2" key="1">
    <citation type="submission" date="2019-09" db="EMBL/GenBank/DDBJ databases">
        <title>Draft genome sequences of 48 bacterial type strains from the CCUG.</title>
        <authorList>
            <person name="Tunovic T."/>
            <person name="Pineiro-Iglesias B."/>
            <person name="Unosson C."/>
            <person name="Inganas E."/>
            <person name="Ohlen M."/>
            <person name="Cardew S."/>
            <person name="Jensie-Markopoulos S."/>
            <person name="Salva-Serra F."/>
            <person name="Jaen-Luchoro D."/>
            <person name="Karlsson R."/>
            <person name="Svensson-Stadler L."/>
            <person name="Chun J."/>
            <person name="Moore E."/>
        </authorList>
    </citation>
    <scope>NUCLEOTIDE SEQUENCE [LARGE SCALE GENOMIC DNA]</scope>
    <source>
        <strain evidence="1 2">CCUG 65687</strain>
    </source>
</reference>
<dbReference type="GO" id="GO:0016301">
    <property type="term" value="F:kinase activity"/>
    <property type="evidence" value="ECO:0007669"/>
    <property type="project" value="UniProtKB-KW"/>
</dbReference>
<organism evidence="1 2">
    <name type="scientific">Burkholderia territorii</name>
    <dbReference type="NCBI Taxonomy" id="1503055"/>
    <lineage>
        <taxon>Bacteria</taxon>
        <taxon>Pseudomonadati</taxon>
        <taxon>Pseudomonadota</taxon>
        <taxon>Betaproteobacteria</taxon>
        <taxon>Burkholderiales</taxon>
        <taxon>Burkholderiaceae</taxon>
        <taxon>Burkholderia</taxon>
        <taxon>Burkholderia cepacia complex</taxon>
    </lineage>
</organism>
<dbReference type="GO" id="GO:0016773">
    <property type="term" value="F:phosphotransferase activity, alcohol group as acceptor"/>
    <property type="evidence" value="ECO:0007669"/>
    <property type="project" value="InterPro"/>
</dbReference>
<dbReference type="InterPro" id="IPR005338">
    <property type="entry name" value="Anhydro_N_Ac-Mur_kinase"/>
</dbReference>
<dbReference type="GO" id="GO:0006040">
    <property type="term" value="P:amino sugar metabolic process"/>
    <property type="evidence" value="ECO:0007669"/>
    <property type="project" value="InterPro"/>
</dbReference>
<name>A0A6L3N7G6_9BURK</name>
<feature type="non-terminal residue" evidence="1">
    <location>
        <position position="1"/>
    </location>
</feature>
<keyword evidence="1" id="KW-0418">Kinase</keyword>
<dbReference type="Pfam" id="PF03702">
    <property type="entry name" value="AnmK"/>
    <property type="match status" value="1"/>
</dbReference>
<sequence length="54" mass="5655">ATVETTAALGVPPQQVEALAFAWLAYRFTARQPGNLPSVTGAADARVLGALYPR</sequence>
<dbReference type="PANTHER" id="PTHR30605:SF0">
    <property type="entry name" value="ANHYDRO-N-ACETYLMURAMIC ACID KINASE"/>
    <property type="match status" value="1"/>
</dbReference>
<comment type="caution">
    <text evidence="1">The sequence shown here is derived from an EMBL/GenBank/DDBJ whole genome shotgun (WGS) entry which is preliminary data.</text>
</comment>
<dbReference type="GO" id="GO:0005524">
    <property type="term" value="F:ATP binding"/>
    <property type="evidence" value="ECO:0007669"/>
    <property type="project" value="InterPro"/>
</dbReference>
<protein>
    <submittedName>
        <fullName evidence="1">Anhydro-N-acetylmuramic acid kinase</fullName>
    </submittedName>
</protein>